<accession>A0A1B2DY25</accession>
<dbReference type="Pfam" id="PF13472">
    <property type="entry name" value="Lipase_GDSL_2"/>
    <property type="match status" value="1"/>
</dbReference>
<proteinExistence type="predicted"/>
<evidence type="ECO:0000259" key="1">
    <source>
        <dbReference type="Pfam" id="PF13472"/>
    </source>
</evidence>
<dbReference type="CDD" id="cd01834">
    <property type="entry name" value="SGNH_hydrolase_like_2"/>
    <property type="match status" value="1"/>
</dbReference>
<gene>
    <name evidence="2" type="ORF">BBD41_08555</name>
</gene>
<name>A0A1B2DY25_9BACL</name>
<protein>
    <submittedName>
        <fullName evidence="2">GDSL family lipase</fullName>
    </submittedName>
</protein>
<dbReference type="InterPro" id="IPR051532">
    <property type="entry name" value="Ester_Hydrolysis_Enzymes"/>
</dbReference>
<dbReference type="AlphaFoldDB" id="A0A1B2DY25"/>
<feature type="domain" description="SGNH hydrolase-type esterase" evidence="1">
    <location>
        <begin position="14"/>
        <end position="196"/>
    </location>
</feature>
<dbReference type="PANTHER" id="PTHR30383:SF5">
    <property type="entry name" value="SGNH HYDROLASE-TYPE ESTERASE DOMAIN-CONTAINING PROTEIN"/>
    <property type="match status" value="1"/>
</dbReference>
<reference evidence="2" key="1">
    <citation type="submission" date="2016-08" db="EMBL/GenBank/DDBJ databases">
        <title>Complete Genome Seqeunce of Paenibacillus sp. nov. IHBB 9852 from high altitute lake of Indian trans-Himalayas.</title>
        <authorList>
            <person name="Kiran S."/>
            <person name="Swarnkar M.K."/>
            <person name="Rana A."/>
            <person name="Tewari R."/>
            <person name="Gulati A."/>
        </authorList>
    </citation>
    <scope>NUCLEOTIDE SEQUENCE [LARGE SCALE GENOMIC DNA]</scope>
    <source>
        <strain evidence="2">IHBB 9852</strain>
    </source>
</reference>
<dbReference type="RefSeq" id="WP_099477285.1">
    <property type="nucleotide sequence ID" value="NZ_CP016809.1"/>
</dbReference>
<dbReference type="SUPFAM" id="SSF52266">
    <property type="entry name" value="SGNH hydrolase"/>
    <property type="match status" value="1"/>
</dbReference>
<dbReference type="PANTHER" id="PTHR30383">
    <property type="entry name" value="THIOESTERASE 1/PROTEASE 1/LYSOPHOSPHOLIPASE L1"/>
    <property type="match status" value="1"/>
</dbReference>
<sequence>MNRLQQGDIVLFQGDSITDCGRDRNNPNSLGNGYPLLVDSWFGMNFPEMNVTFLNRGISGNRVVDLNARWEEDCLDLKPNWVSIYIGINDCWRRYDSGDPTSTQDFKDGYRKLIERTKSALDAKLIMVEPFVLPHPEDRRAWREDLDPKIHAVRDLAAEYGALLVPLDGLFAAAAVRREASFWAPDGVHPSPAGHGLIAKAWLETMGVHLS</sequence>
<dbReference type="EMBL" id="CP016809">
    <property type="protein sequence ID" value="ANY72630.1"/>
    <property type="molecule type" value="Genomic_DNA"/>
</dbReference>
<dbReference type="KEGG" id="pib:BBD41_08555"/>
<dbReference type="Gene3D" id="3.40.50.1110">
    <property type="entry name" value="SGNH hydrolase"/>
    <property type="match status" value="1"/>
</dbReference>
<evidence type="ECO:0000313" key="2">
    <source>
        <dbReference type="EMBL" id="ANY72630.1"/>
    </source>
</evidence>
<dbReference type="InterPro" id="IPR013830">
    <property type="entry name" value="SGNH_hydro"/>
</dbReference>
<dbReference type="GO" id="GO:0004622">
    <property type="term" value="F:phosphatidylcholine lysophospholipase activity"/>
    <property type="evidence" value="ECO:0007669"/>
    <property type="project" value="TreeGrafter"/>
</dbReference>
<organism evidence="2">
    <name type="scientific">Paenibacillus ihbetae</name>
    <dbReference type="NCBI Taxonomy" id="1870820"/>
    <lineage>
        <taxon>Bacteria</taxon>
        <taxon>Bacillati</taxon>
        <taxon>Bacillota</taxon>
        <taxon>Bacilli</taxon>
        <taxon>Bacillales</taxon>
        <taxon>Paenibacillaceae</taxon>
        <taxon>Paenibacillus</taxon>
    </lineage>
</organism>
<dbReference type="InterPro" id="IPR036514">
    <property type="entry name" value="SGNH_hydro_sf"/>
</dbReference>